<dbReference type="InterPro" id="IPR031127">
    <property type="entry name" value="E3_UB_ligase_RBR"/>
</dbReference>
<proteinExistence type="inferred from homology"/>
<dbReference type="Proteomes" id="UP001396334">
    <property type="component" value="Unassembled WGS sequence"/>
</dbReference>
<dbReference type="SMART" id="SM00647">
    <property type="entry name" value="IBR"/>
    <property type="match status" value="1"/>
</dbReference>
<evidence type="ECO:0000259" key="15">
    <source>
        <dbReference type="PROSITE" id="PS51873"/>
    </source>
</evidence>
<comment type="similarity">
    <text evidence="5">Belongs to the RBR family. Ariadne subfamily.</text>
</comment>
<evidence type="ECO:0000256" key="3">
    <source>
        <dbReference type="ARBA" id="ARBA00003976"/>
    </source>
</evidence>
<dbReference type="InterPro" id="IPR002867">
    <property type="entry name" value="IBR_dom"/>
</dbReference>
<keyword evidence="10 13" id="KW-0863">Zinc-finger</keyword>
<evidence type="ECO:0000256" key="12">
    <source>
        <dbReference type="ARBA" id="ARBA00022833"/>
    </source>
</evidence>
<keyword evidence="11" id="KW-0833">Ubl conjugation pathway</keyword>
<dbReference type="EMBL" id="JBBPBN010000021">
    <property type="protein sequence ID" value="KAK9014176.1"/>
    <property type="molecule type" value="Genomic_DNA"/>
</dbReference>
<evidence type="ECO:0000256" key="1">
    <source>
        <dbReference type="ARBA" id="ARBA00001798"/>
    </source>
</evidence>
<dbReference type="Pfam" id="PF01485">
    <property type="entry name" value="IBR"/>
    <property type="match status" value="1"/>
</dbReference>
<keyword evidence="8" id="KW-0479">Metal-binding</keyword>
<dbReference type="InterPro" id="IPR044066">
    <property type="entry name" value="TRIAD_supradom"/>
</dbReference>
<keyword evidence="12" id="KW-0862">Zinc</keyword>
<evidence type="ECO:0000256" key="6">
    <source>
        <dbReference type="ARBA" id="ARBA00012251"/>
    </source>
</evidence>
<feature type="domain" description="RING-type" evidence="15">
    <location>
        <begin position="224"/>
        <end position="437"/>
    </location>
</feature>
<dbReference type="Gene3D" id="3.30.40.10">
    <property type="entry name" value="Zinc/RING finger domain, C3HC4 (zinc finger)"/>
    <property type="match status" value="1"/>
</dbReference>
<dbReference type="SUPFAM" id="SSF57850">
    <property type="entry name" value="RING/U-box"/>
    <property type="match status" value="3"/>
</dbReference>
<comment type="pathway">
    <text evidence="4">Protein modification; protein ubiquitination.</text>
</comment>
<sequence length="495" mass="56015">MDPSPQKINLISCGPLAHVSDIKLIRTDTTLDLSQKAEKGMLLLVQDRFFYKPPSRPVASYLYDAQNKLKSQVKGSQKVEISFLIEGLPFNEVIYDQGSRNFIAKLLENPSFSLLLKGTSVEISKDSSVSIMAQTSPTSDLDFVDEFYFSALFDHDEHETFPPSDHIYAQELQFQEALMSSAVLSSQISTTISNPFITHVSPSILIQASIDIETKAAAAGESSSLSFCEICVERKESEDMFTTGRCLHSYCRDCISKHVSTRVEQSKTIITCPGENCRAVLELDTCRPLLPEAVVHRWEDALCLEFINASQRFYCPFMDCSAPLLNDDEGEVIRESECPFCHRLFCAQCYVPWHTGIGCEDFHRLNEDERGREDLMVRELAMENKWTRCPKCNYYVERTEGCPHMTCRTFFDVWFVVADVTSSFATVAEKSGLRVTVAARGIKSTTRTTIRKKGCTEDFQLERLKMALLKILNNVHVMPESPSECLRITSMKAYR</sequence>
<organism evidence="16 17">
    <name type="scientific">Hibiscus sabdariffa</name>
    <name type="common">roselle</name>
    <dbReference type="NCBI Taxonomy" id="183260"/>
    <lineage>
        <taxon>Eukaryota</taxon>
        <taxon>Viridiplantae</taxon>
        <taxon>Streptophyta</taxon>
        <taxon>Embryophyta</taxon>
        <taxon>Tracheophyta</taxon>
        <taxon>Spermatophyta</taxon>
        <taxon>Magnoliopsida</taxon>
        <taxon>eudicotyledons</taxon>
        <taxon>Gunneridae</taxon>
        <taxon>Pentapetalae</taxon>
        <taxon>rosids</taxon>
        <taxon>malvids</taxon>
        <taxon>Malvales</taxon>
        <taxon>Malvaceae</taxon>
        <taxon>Malvoideae</taxon>
        <taxon>Hibiscus</taxon>
    </lineage>
</organism>
<protein>
    <recommendedName>
        <fullName evidence="6">RBR-type E3 ubiquitin transferase</fullName>
        <ecNumber evidence="6">2.3.2.31</ecNumber>
    </recommendedName>
</protein>
<feature type="domain" description="RING-type" evidence="14">
    <location>
        <begin position="228"/>
        <end position="273"/>
    </location>
</feature>
<evidence type="ECO:0000256" key="4">
    <source>
        <dbReference type="ARBA" id="ARBA00004906"/>
    </source>
</evidence>
<gene>
    <name evidence="16" type="ORF">V6N11_005343</name>
</gene>
<evidence type="ECO:0000256" key="13">
    <source>
        <dbReference type="PROSITE-ProRule" id="PRU00175"/>
    </source>
</evidence>
<dbReference type="Gene3D" id="1.20.120.1750">
    <property type="match status" value="1"/>
</dbReference>
<dbReference type="EC" id="2.3.2.31" evidence="6"/>
<reference evidence="16 17" key="1">
    <citation type="journal article" date="2024" name="G3 (Bethesda)">
        <title>Genome assembly of Hibiscus sabdariffa L. provides insights into metabolisms of medicinal natural products.</title>
        <authorList>
            <person name="Kim T."/>
        </authorList>
    </citation>
    <scope>NUCLEOTIDE SEQUENCE [LARGE SCALE GENOMIC DNA]</scope>
    <source>
        <strain evidence="16">TK-2024</strain>
        <tissue evidence="16">Old leaves</tissue>
    </source>
</reference>
<dbReference type="PROSITE" id="PS00518">
    <property type="entry name" value="ZF_RING_1"/>
    <property type="match status" value="1"/>
</dbReference>
<comment type="catalytic activity">
    <reaction evidence="1">
        <text>[E2 ubiquitin-conjugating enzyme]-S-ubiquitinyl-L-cysteine + [acceptor protein]-L-lysine = [E2 ubiquitin-conjugating enzyme]-L-cysteine + [acceptor protein]-N(6)-ubiquitinyl-L-lysine.</text>
        <dbReference type="EC" id="2.3.2.31"/>
    </reaction>
</comment>
<evidence type="ECO:0000256" key="9">
    <source>
        <dbReference type="ARBA" id="ARBA00022737"/>
    </source>
</evidence>
<dbReference type="PROSITE" id="PS51873">
    <property type="entry name" value="TRIAD"/>
    <property type="match status" value="1"/>
</dbReference>
<comment type="cofactor">
    <cofactor evidence="2">
        <name>Zn(2+)</name>
        <dbReference type="ChEBI" id="CHEBI:29105"/>
    </cofactor>
</comment>
<keyword evidence="17" id="KW-1185">Reference proteome</keyword>
<evidence type="ECO:0000256" key="5">
    <source>
        <dbReference type="ARBA" id="ARBA00005884"/>
    </source>
</evidence>
<evidence type="ECO:0000256" key="8">
    <source>
        <dbReference type="ARBA" id="ARBA00022723"/>
    </source>
</evidence>
<evidence type="ECO:0000256" key="7">
    <source>
        <dbReference type="ARBA" id="ARBA00022679"/>
    </source>
</evidence>
<dbReference type="InterPro" id="IPR018957">
    <property type="entry name" value="Znf_C3HC4_RING-type"/>
</dbReference>
<keyword evidence="9" id="KW-0677">Repeat</keyword>
<dbReference type="PROSITE" id="PS50089">
    <property type="entry name" value="ZF_RING_2"/>
    <property type="match status" value="1"/>
</dbReference>
<dbReference type="CDD" id="cd22582">
    <property type="entry name" value="BRcat_RBR_unk"/>
    <property type="match status" value="1"/>
</dbReference>
<name>A0ABR2RML3_9ROSI</name>
<comment type="caution">
    <text evidence="16">The sequence shown here is derived from an EMBL/GenBank/DDBJ whole genome shotgun (WGS) entry which is preliminary data.</text>
</comment>
<accession>A0ABR2RML3</accession>
<evidence type="ECO:0000313" key="17">
    <source>
        <dbReference type="Proteomes" id="UP001396334"/>
    </source>
</evidence>
<dbReference type="InterPro" id="IPR017907">
    <property type="entry name" value="Znf_RING_CS"/>
</dbReference>
<dbReference type="InterPro" id="IPR001841">
    <property type="entry name" value="Znf_RING"/>
</dbReference>
<evidence type="ECO:0000259" key="14">
    <source>
        <dbReference type="PROSITE" id="PS50089"/>
    </source>
</evidence>
<dbReference type="Pfam" id="PF00097">
    <property type="entry name" value="zf-C3HC4"/>
    <property type="match status" value="1"/>
</dbReference>
<dbReference type="PANTHER" id="PTHR11685">
    <property type="entry name" value="RBR FAMILY RING FINGER AND IBR DOMAIN-CONTAINING"/>
    <property type="match status" value="1"/>
</dbReference>
<dbReference type="InterPro" id="IPR013083">
    <property type="entry name" value="Znf_RING/FYVE/PHD"/>
</dbReference>
<evidence type="ECO:0000256" key="11">
    <source>
        <dbReference type="ARBA" id="ARBA00022786"/>
    </source>
</evidence>
<evidence type="ECO:0000256" key="2">
    <source>
        <dbReference type="ARBA" id="ARBA00001947"/>
    </source>
</evidence>
<comment type="function">
    <text evidence="3">Might act as an E3 ubiquitin-protein ligase, or as part of E3 complex, which accepts ubiquitin from specific E2 ubiquitin-conjugating enzymes and then transfers it to substrates.</text>
</comment>
<evidence type="ECO:0000256" key="10">
    <source>
        <dbReference type="ARBA" id="ARBA00022771"/>
    </source>
</evidence>
<evidence type="ECO:0000313" key="16">
    <source>
        <dbReference type="EMBL" id="KAK9014176.1"/>
    </source>
</evidence>
<keyword evidence="7" id="KW-0808">Transferase</keyword>